<proteinExistence type="predicted"/>
<evidence type="ECO:0000313" key="2">
    <source>
        <dbReference type="EMBL" id="OLQ07631.1"/>
    </source>
</evidence>
<dbReference type="EMBL" id="LSRX01000135">
    <property type="protein sequence ID" value="OLQ07631.1"/>
    <property type="molecule type" value="Genomic_DNA"/>
</dbReference>
<feature type="compositionally biased region" description="Basic residues" evidence="1">
    <location>
        <begin position="262"/>
        <end position="271"/>
    </location>
</feature>
<evidence type="ECO:0000256" key="1">
    <source>
        <dbReference type="SAM" id="MobiDB-lite"/>
    </source>
</evidence>
<accession>A0A1Q9EJV6</accession>
<sequence length="271" mass="30027">MGQLAFIKDDANVADALPSLMDPGVSTTSQRHYAEGQAAVPEERFKRFHDAAEATGKVCSVASKTFLNFYECTDLVLEAPRRMSGCQEPGQSLAKQAVQAKADTHHMCLVSVAFIPGFGLPPANPLWGGATGIWVGNLPGLCREAEFDLFLRRLGFPNVQMSMPRKARAPKRNKGFVFLNPGKTKLLMLVNARWGRRLLHRAREHPLVLRPQNLHNLQERFGQILKPSMCLHVFADLAIITADSAGPQSPISSRSVSSRNGPWRRKVHRIE</sequence>
<name>A0A1Q9EJV6_SYMMI</name>
<keyword evidence="3" id="KW-1185">Reference proteome</keyword>
<dbReference type="AlphaFoldDB" id="A0A1Q9EJV6"/>
<organism evidence="2 3">
    <name type="scientific">Symbiodinium microadriaticum</name>
    <name type="common">Dinoflagellate</name>
    <name type="synonym">Zooxanthella microadriatica</name>
    <dbReference type="NCBI Taxonomy" id="2951"/>
    <lineage>
        <taxon>Eukaryota</taxon>
        <taxon>Sar</taxon>
        <taxon>Alveolata</taxon>
        <taxon>Dinophyceae</taxon>
        <taxon>Suessiales</taxon>
        <taxon>Symbiodiniaceae</taxon>
        <taxon>Symbiodinium</taxon>
    </lineage>
</organism>
<dbReference type="Proteomes" id="UP000186817">
    <property type="component" value="Unassembled WGS sequence"/>
</dbReference>
<feature type="compositionally biased region" description="Low complexity" evidence="1">
    <location>
        <begin position="249"/>
        <end position="258"/>
    </location>
</feature>
<protein>
    <submittedName>
        <fullName evidence="2">Uncharacterized protein</fullName>
    </submittedName>
</protein>
<evidence type="ECO:0000313" key="3">
    <source>
        <dbReference type="Proteomes" id="UP000186817"/>
    </source>
</evidence>
<reference evidence="2 3" key="1">
    <citation type="submission" date="2016-02" db="EMBL/GenBank/DDBJ databases">
        <title>Genome analysis of coral dinoflagellate symbionts highlights evolutionary adaptations to a symbiotic lifestyle.</title>
        <authorList>
            <person name="Aranda M."/>
            <person name="Li Y."/>
            <person name="Liew Y.J."/>
            <person name="Baumgarten S."/>
            <person name="Simakov O."/>
            <person name="Wilson M."/>
            <person name="Piel J."/>
            <person name="Ashoor H."/>
            <person name="Bougouffa S."/>
            <person name="Bajic V.B."/>
            <person name="Ryu T."/>
            <person name="Ravasi T."/>
            <person name="Bayer T."/>
            <person name="Micklem G."/>
            <person name="Kim H."/>
            <person name="Bhak J."/>
            <person name="Lajeunesse T.C."/>
            <person name="Voolstra C.R."/>
        </authorList>
    </citation>
    <scope>NUCLEOTIDE SEQUENCE [LARGE SCALE GENOMIC DNA]</scope>
    <source>
        <strain evidence="2 3">CCMP2467</strain>
    </source>
</reference>
<dbReference type="OrthoDB" id="413782at2759"/>
<comment type="caution">
    <text evidence="2">The sequence shown here is derived from an EMBL/GenBank/DDBJ whole genome shotgun (WGS) entry which is preliminary data.</text>
</comment>
<gene>
    <name evidence="2" type="ORF">AK812_SmicGene8973</name>
</gene>
<feature type="region of interest" description="Disordered" evidence="1">
    <location>
        <begin position="246"/>
        <end position="271"/>
    </location>
</feature>